<sequence length="686" mass="78012">MASTGASNNSEVKKKNDIAWEWGECRDPSTPLLVWCKFCDKKMWGGITRLKDHLTHRKGNVLSCPKVPNEVRKKCEELVLEKKRKKTQKQRIDYLFEKDAALLSGEMGDDDEEEEDVPSVGGTGDGTSGGTSGDGTGGGTSGGTSVGSASSKKKFKRPNNVRGPIDTLLKPDYKKMKQTTMEKHSPIKEQLKMTAWNSISKWTSEAGIPFNAVNCPSFQQMIYDIGEYGRGMPAPTYHHMRTTLFSNRLKEANDFIASFKQHWETSGCSIMSDFWTDGKGRSLINFLVNCPEGTVFLKSIDASEHIKDANLIVELVKEVISDVGEDNIVQFVTDNGSNFKAAGRILEEEYPKLFWTPCAAHCLNLILQDLGDKLPKIKSVVAQGKAVVTYIYNHGRVLRMMRDLTGGRELHRSCVTRFATNFYTLKSIHENRHHLQVLFVSEKWMKSDFAKKPDGKRVMTIVAKNDFWENVQFACQVLAPLVDVLRLVDTEEKPCMGYIYEAMDRAKEQIQKNLGSNDRMYTKISEMVDKRWDDQLHHPLHAAGFYLNPAIFYKIPRKDMDMGMKYKDIKFGLYKAINRLVPNEVEHDQVKLELRNYVNATGEGDDLTWAQVREVREPIDEGPRTRSRNQQSDTLPRYNLIDEPEGDDTQEPLDTNMEDIIREDDLVDKGGEDGIVREDDERDDYL</sequence>
<accession>A0A200QH61</accession>
<dbReference type="PANTHER" id="PTHR32166:SF74">
    <property type="entry name" value="OS05G0256350 PROTEIN"/>
    <property type="match status" value="1"/>
</dbReference>
<dbReference type="Proteomes" id="UP000195402">
    <property type="component" value="Unassembled WGS sequence"/>
</dbReference>
<dbReference type="Pfam" id="PF04937">
    <property type="entry name" value="DUF659"/>
    <property type="match status" value="1"/>
</dbReference>
<protein>
    <recommendedName>
        <fullName evidence="2">DUF659 domain-containing protein</fullName>
    </recommendedName>
</protein>
<feature type="compositionally biased region" description="Acidic residues" evidence="1">
    <location>
        <begin position="642"/>
        <end position="651"/>
    </location>
</feature>
<evidence type="ECO:0000313" key="4">
    <source>
        <dbReference type="Proteomes" id="UP000195402"/>
    </source>
</evidence>
<dbReference type="STRING" id="56857.A0A200QH61"/>
<comment type="caution">
    <text evidence="3">The sequence shown here is derived from an EMBL/GenBank/DDBJ whole genome shotgun (WGS) entry which is preliminary data.</text>
</comment>
<feature type="domain" description="DUF659" evidence="2">
    <location>
        <begin position="235"/>
        <end position="387"/>
    </location>
</feature>
<organism evidence="3 4">
    <name type="scientific">Macleaya cordata</name>
    <name type="common">Five-seeded plume-poppy</name>
    <name type="synonym">Bocconia cordata</name>
    <dbReference type="NCBI Taxonomy" id="56857"/>
    <lineage>
        <taxon>Eukaryota</taxon>
        <taxon>Viridiplantae</taxon>
        <taxon>Streptophyta</taxon>
        <taxon>Embryophyta</taxon>
        <taxon>Tracheophyta</taxon>
        <taxon>Spermatophyta</taxon>
        <taxon>Magnoliopsida</taxon>
        <taxon>Ranunculales</taxon>
        <taxon>Papaveraceae</taxon>
        <taxon>Papaveroideae</taxon>
        <taxon>Macleaya</taxon>
    </lineage>
</organism>
<dbReference type="AlphaFoldDB" id="A0A200QH61"/>
<keyword evidence="4" id="KW-1185">Reference proteome</keyword>
<dbReference type="InParanoid" id="A0A200QH61"/>
<feature type="region of interest" description="Disordered" evidence="1">
    <location>
        <begin position="107"/>
        <end position="167"/>
    </location>
</feature>
<dbReference type="SUPFAM" id="SSF53098">
    <property type="entry name" value="Ribonuclease H-like"/>
    <property type="match status" value="1"/>
</dbReference>
<evidence type="ECO:0000259" key="2">
    <source>
        <dbReference type="Pfam" id="PF04937"/>
    </source>
</evidence>
<reference evidence="3" key="1">
    <citation type="journal article" date="2017" name="Mol. Plant">
        <title>The Genome of Medicinal Plant Macleaya cordata Provides New Insights into Benzylisoquinoline Alkaloids Metabolism.</title>
        <authorList>
            <person name="Liu X."/>
            <person name="Liu Y."/>
            <person name="Huang P."/>
            <person name="Ma Y."/>
            <person name="Qing Z."/>
            <person name="Tang Q."/>
            <person name="Cao H."/>
            <person name="Cheng P."/>
            <person name="Zheng Y."/>
            <person name="Yuan Z."/>
            <person name="Zhou Y."/>
            <person name="Liu J."/>
            <person name="Tang Z."/>
            <person name="Zhuo Y."/>
            <person name="Zhang Y."/>
            <person name="Yu L."/>
            <person name="Huang J."/>
            <person name="Yang P."/>
            <person name="Peng Q."/>
            <person name="Zhang J."/>
            <person name="Jiang W."/>
            <person name="Zhang Z."/>
            <person name="Lin K."/>
            <person name="Ro D.K."/>
            <person name="Chen X."/>
            <person name="Xiong X."/>
            <person name="Shang Y."/>
            <person name="Huang S."/>
            <person name="Zeng J."/>
        </authorList>
    </citation>
    <scope>NUCLEOTIDE SEQUENCE [LARGE SCALE GENOMIC DNA]</scope>
    <source>
        <strain evidence="3">BLH2017</strain>
        <tissue evidence="3">Root</tissue>
    </source>
</reference>
<dbReference type="EMBL" id="MVGT01002051">
    <property type="protein sequence ID" value="OVA09747.1"/>
    <property type="molecule type" value="Genomic_DNA"/>
</dbReference>
<feature type="compositionally biased region" description="Gly residues" evidence="1">
    <location>
        <begin position="121"/>
        <end position="145"/>
    </location>
</feature>
<feature type="region of interest" description="Disordered" evidence="1">
    <location>
        <begin position="615"/>
        <end position="686"/>
    </location>
</feature>
<dbReference type="InterPro" id="IPR012337">
    <property type="entry name" value="RNaseH-like_sf"/>
</dbReference>
<evidence type="ECO:0000256" key="1">
    <source>
        <dbReference type="SAM" id="MobiDB-lite"/>
    </source>
</evidence>
<dbReference type="InterPro" id="IPR007021">
    <property type="entry name" value="DUF659"/>
</dbReference>
<feature type="compositionally biased region" description="Basic and acidic residues" evidence="1">
    <location>
        <begin position="615"/>
        <end position="624"/>
    </location>
</feature>
<feature type="compositionally biased region" description="Basic and acidic residues" evidence="1">
    <location>
        <begin position="659"/>
        <end position="686"/>
    </location>
</feature>
<feature type="compositionally biased region" description="Acidic residues" evidence="1">
    <location>
        <begin position="107"/>
        <end position="117"/>
    </location>
</feature>
<dbReference type="PANTHER" id="PTHR32166">
    <property type="entry name" value="OSJNBA0013A04.12 PROTEIN"/>
    <property type="match status" value="1"/>
</dbReference>
<evidence type="ECO:0000313" key="3">
    <source>
        <dbReference type="EMBL" id="OVA09747.1"/>
    </source>
</evidence>
<dbReference type="OMA" id="WNSISKW"/>
<dbReference type="OrthoDB" id="2013475at2759"/>
<gene>
    <name evidence="3" type="ORF">BVC80_9101g292</name>
</gene>
<name>A0A200QH61_MACCD</name>
<proteinExistence type="predicted"/>